<dbReference type="InterPro" id="IPR036388">
    <property type="entry name" value="WH-like_DNA-bd_sf"/>
</dbReference>
<dbReference type="Proteomes" id="UP000219689">
    <property type="component" value="Unassembled WGS sequence"/>
</dbReference>
<evidence type="ECO:0000313" key="4">
    <source>
        <dbReference type="Proteomes" id="UP000219689"/>
    </source>
</evidence>
<dbReference type="Gene3D" id="1.10.10.10">
    <property type="entry name" value="Winged helix-like DNA-binding domain superfamily/Winged helix DNA-binding domain"/>
    <property type="match status" value="1"/>
</dbReference>
<dbReference type="EMBL" id="NXNI01000001">
    <property type="protein sequence ID" value="PCR91590.1"/>
    <property type="molecule type" value="Genomic_DNA"/>
</dbReference>
<proteinExistence type="predicted"/>
<dbReference type="InterPro" id="IPR055768">
    <property type="entry name" value="DUF7344"/>
</dbReference>
<comment type="caution">
    <text evidence="3">The sequence shown here is derived from an EMBL/GenBank/DDBJ whole genome shotgun (WGS) entry which is preliminary data.</text>
</comment>
<gene>
    <name evidence="3" type="ORF">CP557_14275</name>
</gene>
<sequence>MSQALDTAPTTTALTALAEPRRRYLLATLLGREDTSTPDATSESMSVATLATEVAATEHDSPIVTDDQRERTLTTLVHAHIPRLIDHGILTRRSDGETTAVALADHPLLETEWVRALLADPTGEEFPAPEATLNRTLEALRRPRYRTVCTVLARQRGTVPVADLAALVVAREDGDGTRLVDVTEAACTAAATMLVHEALPALSDAGLVAYDDAERRVELATDAPQWGADWLLTGPLADAADPIRTARDRTGGPASAAPATTEPTTEGSTGSEDACVNSCRTIRGRESVVAAGLQIADNADEELFVTVPDPDLVQQTCLEHWRKATERGVDVYVGSYSPRVRDTIRSAVPEATVCEPRLDWLNFPIERGNHGRIVFADRTTAMIVTRDDSRPETDPRIGAITGHGRRNALVSLVCEHMCPRLDRLTAEGDAQDETPLSI</sequence>
<dbReference type="AlphaFoldDB" id="A0A2A5QXN3"/>
<keyword evidence="4" id="KW-1185">Reference proteome</keyword>
<evidence type="ECO:0000313" key="3">
    <source>
        <dbReference type="EMBL" id="PCR91590.1"/>
    </source>
</evidence>
<evidence type="ECO:0000256" key="1">
    <source>
        <dbReference type="SAM" id="MobiDB-lite"/>
    </source>
</evidence>
<protein>
    <recommendedName>
        <fullName evidence="2">DUF7344 domain-containing protein</fullName>
    </recommendedName>
</protein>
<feature type="domain" description="DUF7344" evidence="2">
    <location>
        <begin position="15"/>
        <end position="97"/>
    </location>
</feature>
<evidence type="ECO:0000259" key="2">
    <source>
        <dbReference type="Pfam" id="PF24035"/>
    </source>
</evidence>
<dbReference type="RefSeq" id="WP_097380528.1">
    <property type="nucleotide sequence ID" value="NZ_NXNI01000001.1"/>
</dbReference>
<reference evidence="3 4" key="1">
    <citation type="submission" date="2017-09" db="EMBL/GenBank/DDBJ databases">
        <title>Genome sequences of Natrinema ejinorence JCM 13890T.</title>
        <authorList>
            <person name="Roh S.W."/>
            <person name="Kim Y.B."/>
            <person name="Kim J.Y."/>
        </authorList>
    </citation>
    <scope>NUCLEOTIDE SEQUENCE [LARGE SCALE GENOMIC DNA]</scope>
    <source>
        <strain evidence="3 4">JCM 13890</strain>
    </source>
</reference>
<dbReference type="OrthoDB" id="247722at2157"/>
<accession>A0A2A5QXN3</accession>
<feature type="compositionally biased region" description="Low complexity" evidence="1">
    <location>
        <begin position="251"/>
        <end position="272"/>
    </location>
</feature>
<name>A0A2A5QXN3_9EURY</name>
<organism evidence="3 4">
    <name type="scientific">Natrinema ejinorense</name>
    <dbReference type="NCBI Taxonomy" id="373386"/>
    <lineage>
        <taxon>Archaea</taxon>
        <taxon>Methanobacteriati</taxon>
        <taxon>Methanobacteriota</taxon>
        <taxon>Stenosarchaea group</taxon>
        <taxon>Halobacteria</taxon>
        <taxon>Halobacteriales</taxon>
        <taxon>Natrialbaceae</taxon>
        <taxon>Natrinema</taxon>
    </lineage>
</organism>
<feature type="domain" description="DUF7344" evidence="2">
    <location>
        <begin position="138"/>
        <end position="218"/>
    </location>
</feature>
<dbReference type="Pfam" id="PF24035">
    <property type="entry name" value="DUF7344"/>
    <property type="match status" value="2"/>
</dbReference>
<feature type="region of interest" description="Disordered" evidence="1">
    <location>
        <begin position="245"/>
        <end position="273"/>
    </location>
</feature>